<dbReference type="InterPro" id="IPR020013">
    <property type="entry name" value="Flagellar_FlgE/F/G"/>
</dbReference>
<dbReference type="SUPFAM" id="SSF117143">
    <property type="entry name" value="Flagellar hook protein flgE"/>
    <property type="match status" value="1"/>
</dbReference>
<reference evidence="11 12" key="1">
    <citation type="submission" date="2020-08" db="EMBL/GenBank/DDBJ databases">
        <title>Genomic Encyclopedia of Type Strains, Phase IV (KMG-IV): sequencing the most valuable type-strain genomes for metagenomic binning, comparative biology and taxonomic classification.</title>
        <authorList>
            <person name="Goeker M."/>
        </authorList>
    </citation>
    <scope>NUCLEOTIDE SEQUENCE [LARGE SCALE GENOMIC DNA]</scope>
    <source>
        <strain evidence="11 12">DSM 25079</strain>
    </source>
</reference>
<evidence type="ECO:0000259" key="7">
    <source>
        <dbReference type="Pfam" id="PF00460"/>
    </source>
</evidence>
<evidence type="ECO:0000313" key="12">
    <source>
        <dbReference type="Proteomes" id="UP000549617"/>
    </source>
</evidence>
<keyword evidence="6" id="KW-0732">Signal</keyword>
<evidence type="ECO:0000259" key="8">
    <source>
        <dbReference type="Pfam" id="PF06429"/>
    </source>
</evidence>
<dbReference type="InterPro" id="IPR011491">
    <property type="entry name" value="FlgE_D2"/>
</dbReference>
<organism evidence="11 12">
    <name type="scientific">Sphingobium boeckii</name>
    <dbReference type="NCBI Taxonomy" id="1082345"/>
    <lineage>
        <taxon>Bacteria</taxon>
        <taxon>Pseudomonadati</taxon>
        <taxon>Pseudomonadota</taxon>
        <taxon>Alphaproteobacteria</taxon>
        <taxon>Sphingomonadales</taxon>
        <taxon>Sphingomonadaceae</taxon>
        <taxon>Sphingobium</taxon>
    </lineage>
</organism>
<dbReference type="GO" id="GO:0005829">
    <property type="term" value="C:cytosol"/>
    <property type="evidence" value="ECO:0007669"/>
    <property type="project" value="TreeGrafter"/>
</dbReference>
<dbReference type="Pfam" id="PF06429">
    <property type="entry name" value="Flg_bbr_C"/>
    <property type="match status" value="1"/>
</dbReference>
<keyword evidence="11" id="KW-0966">Cell projection</keyword>
<keyword evidence="12" id="KW-1185">Reference proteome</keyword>
<keyword evidence="11" id="KW-0282">Flagellum</keyword>
<dbReference type="Proteomes" id="UP000549617">
    <property type="component" value="Unassembled WGS sequence"/>
</dbReference>
<sequence length="434" mass="44695">MSLYSALYAGVSGLSAQASAMATVADNITNVNTVGYKGVAAEFRTLVTDGRVRSNYSAGGVVAAPQAMISKQGLLQASSSLTDIGVDGAGFFVVRAGLGADSEIAFTRAGSFKPDSQGFLRNTSQYYLQGWPLDAQGNFVNTGNLDQLEPIRPSALTGSASPTSRLQARINLKSTTADFVGAYAAGDMAAGTAAAQFARSMDIYDAQGSPHRITMGFVKTAPNEWQAEIYAVPAADVTGAPGGLLASGTVQFNGDGSLDLPGSTAALFADLNITWANGAGSDPITLQLGTDGALDGLTSFDDDSALLSSFVDGGTLGTVASVEISDTGIVSAIFEDGSSKKIYQLPLATVQNPDGMTRLSGNAYAISQDSGNVAINIPGSLGSGNISASSLEASNVDLAQEFTNMIRFQRAYSASSKIITTVDDMLQEISNLKR</sequence>
<evidence type="ECO:0000259" key="9">
    <source>
        <dbReference type="Pfam" id="PF07559"/>
    </source>
</evidence>
<evidence type="ECO:0000313" key="11">
    <source>
        <dbReference type="EMBL" id="MBB5685250.1"/>
    </source>
</evidence>
<evidence type="ECO:0000256" key="2">
    <source>
        <dbReference type="ARBA" id="ARBA00009677"/>
    </source>
</evidence>
<evidence type="ECO:0000256" key="5">
    <source>
        <dbReference type="RuleBase" id="RU362116"/>
    </source>
</evidence>
<name>A0A7W9EEQ4_9SPHN</name>
<dbReference type="GO" id="GO:0009424">
    <property type="term" value="C:bacterial-type flagellum hook"/>
    <property type="evidence" value="ECO:0007669"/>
    <property type="project" value="TreeGrafter"/>
</dbReference>
<comment type="subcellular location">
    <subcellularLocation>
        <location evidence="1 5">Bacterial flagellum basal body</location>
    </subcellularLocation>
</comment>
<dbReference type="InterPro" id="IPR037058">
    <property type="entry name" value="Falgellar_hook_FlgE_sf"/>
</dbReference>
<accession>A0A7W9EEQ4</accession>
<dbReference type="Gene3D" id="2.60.98.20">
    <property type="entry name" value="Flagellar hook protein FlgE"/>
    <property type="match status" value="1"/>
</dbReference>
<dbReference type="GO" id="GO:0071978">
    <property type="term" value="P:bacterial-type flagellum-dependent swarming motility"/>
    <property type="evidence" value="ECO:0007669"/>
    <property type="project" value="TreeGrafter"/>
</dbReference>
<dbReference type="RefSeq" id="WP_343052938.1">
    <property type="nucleotide sequence ID" value="NZ_JACIJC010000002.1"/>
</dbReference>
<dbReference type="PANTHER" id="PTHR30435">
    <property type="entry name" value="FLAGELLAR PROTEIN"/>
    <property type="match status" value="1"/>
</dbReference>
<dbReference type="EMBL" id="JACIJC010000002">
    <property type="protein sequence ID" value="MBB5685250.1"/>
    <property type="molecule type" value="Genomic_DNA"/>
</dbReference>
<evidence type="ECO:0000259" key="10">
    <source>
        <dbReference type="Pfam" id="PF22692"/>
    </source>
</evidence>
<dbReference type="Pfam" id="PF00460">
    <property type="entry name" value="Flg_bb_rod"/>
    <property type="match status" value="1"/>
</dbReference>
<dbReference type="InterPro" id="IPR037925">
    <property type="entry name" value="FlgE/F/G-like"/>
</dbReference>
<comment type="similarity">
    <text evidence="2 5">Belongs to the flagella basal body rod proteins family.</text>
</comment>
<feature type="domain" description="Flagellar hook protein FlgE D2" evidence="9">
    <location>
        <begin position="192"/>
        <end position="313"/>
    </location>
</feature>
<feature type="chain" id="PRO_5030987934" description="Flagellar hook protein FlgE" evidence="6">
    <location>
        <begin position="21"/>
        <end position="434"/>
    </location>
</feature>
<dbReference type="Pfam" id="PF07559">
    <property type="entry name" value="FlgE_D2"/>
    <property type="match status" value="1"/>
</dbReference>
<feature type="signal peptide" evidence="6">
    <location>
        <begin position="1"/>
        <end position="20"/>
    </location>
</feature>
<gene>
    <name evidence="11" type="ORF">FHS49_001258</name>
</gene>
<dbReference type="InterPro" id="IPR010930">
    <property type="entry name" value="Flg_bb/hook_C_dom"/>
</dbReference>
<dbReference type="Pfam" id="PF22692">
    <property type="entry name" value="LlgE_F_G_D1"/>
    <property type="match status" value="1"/>
</dbReference>
<dbReference type="InterPro" id="IPR053967">
    <property type="entry name" value="LlgE_F_G-like_D1"/>
</dbReference>
<evidence type="ECO:0000256" key="4">
    <source>
        <dbReference type="ARBA" id="ARBA00023143"/>
    </source>
</evidence>
<comment type="function">
    <text evidence="5">A flexible structure which links the flagellar filament to the drive apparatus in the basal body.</text>
</comment>
<feature type="domain" description="Flagellar hook protein FlgE/F/G-like D1" evidence="10">
    <location>
        <begin position="86"/>
        <end position="130"/>
    </location>
</feature>
<evidence type="ECO:0000256" key="1">
    <source>
        <dbReference type="ARBA" id="ARBA00004117"/>
    </source>
</evidence>
<dbReference type="NCBIfam" id="TIGR03506">
    <property type="entry name" value="FlgEFG_subfam"/>
    <property type="match status" value="1"/>
</dbReference>
<feature type="domain" description="Flagellar basal body rod protein N-terminal" evidence="7">
    <location>
        <begin position="7"/>
        <end position="37"/>
    </location>
</feature>
<dbReference type="AlphaFoldDB" id="A0A7W9EEQ4"/>
<protein>
    <recommendedName>
        <fullName evidence="3 5">Flagellar hook protein FlgE</fullName>
    </recommendedName>
</protein>
<keyword evidence="4 5" id="KW-0975">Bacterial flagellum</keyword>
<dbReference type="InterPro" id="IPR001444">
    <property type="entry name" value="Flag_bb_rod_N"/>
</dbReference>
<feature type="domain" description="Flagellar basal-body/hook protein C-terminal" evidence="8">
    <location>
        <begin position="390"/>
        <end position="432"/>
    </location>
</feature>
<dbReference type="GO" id="GO:0009425">
    <property type="term" value="C:bacterial-type flagellum basal body"/>
    <property type="evidence" value="ECO:0007669"/>
    <property type="project" value="UniProtKB-SubCell"/>
</dbReference>
<comment type="caution">
    <text evidence="11">The sequence shown here is derived from an EMBL/GenBank/DDBJ whole genome shotgun (WGS) entry which is preliminary data.</text>
</comment>
<evidence type="ECO:0000256" key="6">
    <source>
        <dbReference type="SAM" id="SignalP"/>
    </source>
</evidence>
<dbReference type="PANTHER" id="PTHR30435:SF1">
    <property type="entry name" value="FLAGELLAR HOOK PROTEIN FLGE"/>
    <property type="match status" value="1"/>
</dbReference>
<keyword evidence="11" id="KW-0969">Cilium</keyword>
<evidence type="ECO:0000256" key="3">
    <source>
        <dbReference type="ARBA" id="ARBA00019015"/>
    </source>
</evidence>
<proteinExistence type="inferred from homology"/>